<dbReference type="STRING" id="135208.A0A4Z0A0B3"/>
<evidence type="ECO:0000313" key="2">
    <source>
        <dbReference type="EMBL" id="TFY79767.1"/>
    </source>
</evidence>
<dbReference type="OrthoDB" id="10251155at2759"/>
<gene>
    <name evidence="2" type="ORF">EWM64_g4247</name>
</gene>
<evidence type="ECO:0000313" key="3">
    <source>
        <dbReference type="Proteomes" id="UP000298061"/>
    </source>
</evidence>
<dbReference type="AlphaFoldDB" id="A0A4Z0A0B3"/>
<feature type="region of interest" description="Disordered" evidence="1">
    <location>
        <begin position="174"/>
        <end position="210"/>
    </location>
</feature>
<reference evidence="2 3" key="1">
    <citation type="submission" date="2019-02" db="EMBL/GenBank/DDBJ databases">
        <title>Genome sequencing of the rare red list fungi Hericium alpestre (H. flagellum).</title>
        <authorList>
            <person name="Buettner E."/>
            <person name="Kellner H."/>
        </authorList>
    </citation>
    <scope>NUCLEOTIDE SEQUENCE [LARGE SCALE GENOMIC DNA]</scope>
    <source>
        <strain evidence="2 3">DSM 108284</strain>
    </source>
</reference>
<sequence length="262" mass="29940">MSPKSSRKPKFAHPEHFTSTGRDRWTCNVCTPADSKLIPMAAKQASNHERSLEHVHEVDRAKAREWATSQQVRDWDAVSNPWAPVEAQDWAAPAEPQTLDEKRVHERYNWMEMSPEVIGFWRRGVEAAEKGEEVERMQGFLERLEADRENWKQGVAGDSWDVPAADNDWAWGAQGGTWGQQQDAAGWGTSARSGGRRLRRQASNASGEDIAKADATSFVEKYARRRSLTPQRQEEMQEFFEMPTQEKVAKIQEVIRSLRVHI</sequence>
<feature type="compositionally biased region" description="Basic and acidic residues" evidence="1">
    <location>
        <begin position="12"/>
        <end position="24"/>
    </location>
</feature>
<protein>
    <submittedName>
        <fullName evidence="2">Uncharacterized protein</fullName>
    </submittedName>
</protein>
<dbReference type="EMBL" id="SFCI01000445">
    <property type="protein sequence ID" value="TFY79767.1"/>
    <property type="molecule type" value="Genomic_DNA"/>
</dbReference>
<dbReference type="Proteomes" id="UP000298061">
    <property type="component" value="Unassembled WGS sequence"/>
</dbReference>
<feature type="region of interest" description="Disordered" evidence="1">
    <location>
        <begin position="1"/>
        <end position="24"/>
    </location>
</feature>
<comment type="caution">
    <text evidence="2">The sequence shown here is derived from an EMBL/GenBank/DDBJ whole genome shotgun (WGS) entry which is preliminary data.</text>
</comment>
<name>A0A4Z0A0B3_9AGAM</name>
<feature type="compositionally biased region" description="Low complexity" evidence="1">
    <location>
        <begin position="179"/>
        <end position="189"/>
    </location>
</feature>
<feature type="compositionally biased region" description="Basic residues" evidence="1">
    <location>
        <begin position="1"/>
        <end position="11"/>
    </location>
</feature>
<organism evidence="2 3">
    <name type="scientific">Hericium alpestre</name>
    <dbReference type="NCBI Taxonomy" id="135208"/>
    <lineage>
        <taxon>Eukaryota</taxon>
        <taxon>Fungi</taxon>
        <taxon>Dikarya</taxon>
        <taxon>Basidiomycota</taxon>
        <taxon>Agaricomycotina</taxon>
        <taxon>Agaricomycetes</taxon>
        <taxon>Russulales</taxon>
        <taxon>Hericiaceae</taxon>
        <taxon>Hericium</taxon>
    </lineage>
</organism>
<proteinExistence type="predicted"/>
<accession>A0A4Z0A0B3</accession>
<evidence type="ECO:0000256" key="1">
    <source>
        <dbReference type="SAM" id="MobiDB-lite"/>
    </source>
</evidence>
<keyword evidence="3" id="KW-1185">Reference proteome</keyword>